<name>A0ABS2ET83_9BACE</name>
<accession>A0ABS2ET83</accession>
<protein>
    <submittedName>
        <fullName evidence="2">Fimbrillin family protein</fullName>
    </submittedName>
</protein>
<proteinExistence type="predicted"/>
<comment type="caution">
    <text evidence="2">The sequence shown here is derived from an EMBL/GenBank/DDBJ whole genome shotgun (WGS) entry which is preliminary data.</text>
</comment>
<dbReference type="Gene3D" id="2.160.20.110">
    <property type="match status" value="1"/>
</dbReference>
<dbReference type="RefSeq" id="WP_204474738.1">
    <property type="nucleotide sequence ID" value="NZ_JACJJW010000005.1"/>
</dbReference>
<evidence type="ECO:0000313" key="3">
    <source>
        <dbReference type="Proteomes" id="UP000703295"/>
    </source>
</evidence>
<sequence>MNLKIQLILLLLLCTLSCCKESSEKISFPWFIEGTAIIPFSASSRTYTTEQENILAGSSLTLYSQGGLQAEAVELSYNGTRWEGSGLPKWENTSQKATLTAFCPPFNRNQSVFYQDGQLCDQLIAQEECTYGESIHLSFRHLFAQIRFTVSSRLNQQLSQMEFIPSVSVTDINPETGEVICQPTATTLCMEKSKDREYTFLLPPATLSIQIRIHTADGTVYESTLEDYPFQSGHTYICPIKRVSDDLGISSVEDFIAFTHLINGETYGQRTLEEFGEKTGETMTYYLNEDLNFSPEEAALVQMIGEYGTAASSEKRLFKDTFDGQGHSLTNLRFEQSVNPNYYAGLFSGLSATGVVKNLTLNQAIYNKNSDTKKAAFLVGFNQGEINHCTLRDCTIECIPSKSSFACLTAWNEGTIVNCHVDRVELKSELPQGNALTRYNQGGTILNCAATDCLLNKVTTESGLLCNICEDGTIQNCYIKAKTGASYSHLHPICLTTRGNTLLRCCYYSSGFTRDPIGSPNEALQSDSIIRYGSITEEKELLPKILNQWILDSGKRLFPHLTFCLWKKGETLPAVLVSP</sequence>
<evidence type="ECO:0000313" key="2">
    <source>
        <dbReference type="EMBL" id="MBM6757719.1"/>
    </source>
</evidence>
<dbReference type="InterPro" id="IPR025049">
    <property type="entry name" value="Mfa-like_1"/>
</dbReference>
<dbReference type="EMBL" id="JACJJW010000005">
    <property type="protein sequence ID" value="MBM6757719.1"/>
    <property type="molecule type" value="Genomic_DNA"/>
</dbReference>
<keyword evidence="1" id="KW-0732">Signal</keyword>
<feature type="chain" id="PRO_5045558469" evidence="1">
    <location>
        <begin position="21"/>
        <end position="579"/>
    </location>
</feature>
<gene>
    <name evidence="2" type="ORF">H6A31_03285</name>
</gene>
<organism evidence="2 3">
    <name type="scientific">Bacteroides mediterraneensis</name>
    <dbReference type="NCBI Taxonomy" id="1841856"/>
    <lineage>
        <taxon>Bacteria</taxon>
        <taxon>Pseudomonadati</taxon>
        <taxon>Bacteroidota</taxon>
        <taxon>Bacteroidia</taxon>
        <taxon>Bacteroidales</taxon>
        <taxon>Bacteroidaceae</taxon>
        <taxon>Bacteroides</taxon>
    </lineage>
</organism>
<dbReference type="Pfam" id="PF13149">
    <property type="entry name" value="Mfa_like_1"/>
    <property type="match status" value="1"/>
</dbReference>
<feature type="signal peptide" evidence="1">
    <location>
        <begin position="1"/>
        <end position="20"/>
    </location>
</feature>
<keyword evidence="3" id="KW-1185">Reference proteome</keyword>
<dbReference type="Proteomes" id="UP000703295">
    <property type="component" value="Unassembled WGS sequence"/>
</dbReference>
<reference evidence="2 3" key="1">
    <citation type="journal article" date="2021" name="Sci. Rep.">
        <title>The distribution of antibiotic resistance genes in chicken gut microbiota commensals.</title>
        <authorList>
            <person name="Juricova H."/>
            <person name="Matiasovicova J."/>
            <person name="Kubasova T."/>
            <person name="Cejkova D."/>
            <person name="Rychlik I."/>
        </authorList>
    </citation>
    <scope>NUCLEOTIDE SEQUENCE [LARGE SCALE GENOMIC DNA]</scope>
    <source>
        <strain evidence="2 3">An801</strain>
    </source>
</reference>
<evidence type="ECO:0000256" key="1">
    <source>
        <dbReference type="SAM" id="SignalP"/>
    </source>
</evidence>